<evidence type="ECO:0000256" key="7">
    <source>
        <dbReference type="RuleBase" id="RU000461"/>
    </source>
</evidence>
<dbReference type="OrthoDB" id="4133219at2"/>
<keyword evidence="2 7" id="KW-0349">Heme</keyword>
<evidence type="ECO:0000256" key="2">
    <source>
        <dbReference type="ARBA" id="ARBA00022617"/>
    </source>
</evidence>
<dbReference type="GO" id="GO:0016705">
    <property type="term" value="F:oxidoreductase activity, acting on paired donors, with incorporation or reduction of molecular oxygen"/>
    <property type="evidence" value="ECO:0007669"/>
    <property type="project" value="InterPro"/>
</dbReference>
<dbReference type="GO" id="GO:0020037">
    <property type="term" value="F:heme binding"/>
    <property type="evidence" value="ECO:0007669"/>
    <property type="project" value="InterPro"/>
</dbReference>
<evidence type="ECO:0000256" key="3">
    <source>
        <dbReference type="ARBA" id="ARBA00022723"/>
    </source>
</evidence>
<keyword evidence="5 7" id="KW-0408">Iron</keyword>
<gene>
    <name evidence="8" type="ORF">SAMN05661093_00464</name>
</gene>
<dbReference type="InterPro" id="IPR017972">
    <property type="entry name" value="Cyt_P450_CS"/>
</dbReference>
<evidence type="ECO:0000256" key="4">
    <source>
        <dbReference type="ARBA" id="ARBA00023002"/>
    </source>
</evidence>
<dbReference type="SUPFAM" id="SSF48264">
    <property type="entry name" value="Cytochrome P450"/>
    <property type="match status" value="1"/>
</dbReference>
<accession>A0A1W2A030</accession>
<dbReference type="EMBL" id="FWXV01000001">
    <property type="protein sequence ID" value="SMC53966.1"/>
    <property type="molecule type" value="Genomic_DNA"/>
</dbReference>
<dbReference type="GO" id="GO:0004497">
    <property type="term" value="F:monooxygenase activity"/>
    <property type="evidence" value="ECO:0007669"/>
    <property type="project" value="UniProtKB-KW"/>
</dbReference>
<dbReference type="Proteomes" id="UP000192674">
    <property type="component" value="Unassembled WGS sequence"/>
</dbReference>
<evidence type="ECO:0000256" key="5">
    <source>
        <dbReference type="ARBA" id="ARBA00023004"/>
    </source>
</evidence>
<dbReference type="InterPro" id="IPR002397">
    <property type="entry name" value="Cyt_P450_B"/>
</dbReference>
<keyword evidence="4 7" id="KW-0560">Oxidoreductase</keyword>
<dbReference type="PANTHER" id="PTHR46696">
    <property type="entry name" value="P450, PUTATIVE (EUROFUNG)-RELATED"/>
    <property type="match status" value="1"/>
</dbReference>
<dbReference type="InterPro" id="IPR001128">
    <property type="entry name" value="Cyt_P450"/>
</dbReference>
<dbReference type="Pfam" id="PF00067">
    <property type="entry name" value="p450"/>
    <property type="match status" value="1"/>
</dbReference>
<organism evidence="8 9">
    <name type="scientific">Kibdelosporangium aridum</name>
    <dbReference type="NCBI Taxonomy" id="2030"/>
    <lineage>
        <taxon>Bacteria</taxon>
        <taxon>Bacillati</taxon>
        <taxon>Actinomycetota</taxon>
        <taxon>Actinomycetes</taxon>
        <taxon>Pseudonocardiales</taxon>
        <taxon>Pseudonocardiaceae</taxon>
        <taxon>Kibdelosporangium</taxon>
    </lineage>
</organism>
<dbReference type="AlphaFoldDB" id="A0A1W2A030"/>
<name>A0A1W2A030_KIBAR</name>
<keyword evidence="6 7" id="KW-0503">Monooxygenase</keyword>
<dbReference type="PRINTS" id="PR00385">
    <property type="entry name" value="P450"/>
</dbReference>
<dbReference type="PRINTS" id="PR00359">
    <property type="entry name" value="BP450"/>
</dbReference>
<protein>
    <submittedName>
        <fullName evidence="8">Cytochrome P450</fullName>
    </submittedName>
</protein>
<evidence type="ECO:0000256" key="6">
    <source>
        <dbReference type="ARBA" id="ARBA00023033"/>
    </source>
</evidence>
<keyword evidence="9" id="KW-1185">Reference proteome</keyword>
<keyword evidence="3 7" id="KW-0479">Metal-binding</keyword>
<dbReference type="PROSITE" id="PS00086">
    <property type="entry name" value="CYTOCHROME_P450"/>
    <property type="match status" value="1"/>
</dbReference>
<dbReference type="CDD" id="cd11030">
    <property type="entry name" value="CYP105-like"/>
    <property type="match status" value="1"/>
</dbReference>
<sequence>MTEALPIARTCPFDPPAELRDRKAVSRLRFADGTLGWMVTTHTESRKVLSDPRFSHRGEIVRSPIRPATQPSAPGSFLFMDPPEHTRYRKLLTGQFTVRRMRMLEPRIEQITKELLDAMTPPTDLVRAFALPLPSRVICELLGVPYTDHEFFEQNSHQMVDPAINADIRDAAGDALFGYLYELVQGKRAAPADDVLSGLVDDLDDMELTGIAIMLLFAGHETTANMLGLGTFALLQHPDQLAKLHDDVDGAVEELLRYLSVVQYEVNRTALEDVELGGEVIRKGETVLVSIPAANRDKFERPDELDVTRSTAGHLAFGHGVHQCLGQQLARIEMRVGFSALFTRFPGMRLAVNPTDVPLNVERGIYGVASLPVTW</sequence>
<dbReference type="InterPro" id="IPR036396">
    <property type="entry name" value="Cyt_P450_sf"/>
</dbReference>
<evidence type="ECO:0000256" key="1">
    <source>
        <dbReference type="ARBA" id="ARBA00010617"/>
    </source>
</evidence>
<dbReference type="GO" id="GO:0005506">
    <property type="term" value="F:iron ion binding"/>
    <property type="evidence" value="ECO:0007669"/>
    <property type="project" value="InterPro"/>
</dbReference>
<proteinExistence type="inferred from homology"/>
<reference evidence="8 9" key="1">
    <citation type="submission" date="2017-04" db="EMBL/GenBank/DDBJ databases">
        <authorList>
            <person name="Afonso C.L."/>
            <person name="Miller P.J."/>
            <person name="Scott M.A."/>
            <person name="Spackman E."/>
            <person name="Goraichik I."/>
            <person name="Dimitrov K.M."/>
            <person name="Suarez D.L."/>
            <person name="Swayne D.E."/>
        </authorList>
    </citation>
    <scope>NUCLEOTIDE SEQUENCE [LARGE SCALE GENOMIC DNA]</scope>
    <source>
        <strain evidence="8 9">DSM 43828</strain>
    </source>
</reference>
<dbReference type="PANTHER" id="PTHR46696:SF1">
    <property type="entry name" value="CYTOCHROME P450 YJIB-RELATED"/>
    <property type="match status" value="1"/>
</dbReference>
<dbReference type="RefSeq" id="WP_084424353.1">
    <property type="nucleotide sequence ID" value="NZ_FWXV01000001.1"/>
</dbReference>
<evidence type="ECO:0000313" key="8">
    <source>
        <dbReference type="EMBL" id="SMC53966.1"/>
    </source>
</evidence>
<comment type="similarity">
    <text evidence="1 7">Belongs to the cytochrome P450 family.</text>
</comment>
<evidence type="ECO:0000313" key="9">
    <source>
        <dbReference type="Proteomes" id="UP000192674"/>
    </source>
</evidence>
<dbReference type="FunFam" id="1.10.630.10:FF:000018">
    <property type="entry name" value="Cytochrome P450 monooxygenase"/>
    <property type="match status" value="1"/>
</dbReference>
<dbReference type="Gene3D" id="1.10.630.10">
    <property type="entry name" value="Cytochrome P450"/>
    <property type="match status" value="1"/>
</dbReference>